<name>A0A6V8KMS2_9ACTN</name>
<evidence type="ECO:0000313" key="1">
    <source>
        <dbReference type="EMBL" id="GFJ83711.1"/>
    </source>
</evidence>
<organism evidence="1 2">
    <name type="scientific">Phytohabitans houttuyneae</name>
    <dbReference type="NCBI Taxonomy" id="1076126"/>
    <lineage>
        <taxon>Bacteria</taxon>
        <taxon>Bacillati</taxon>
        <taxon>Actinomycetota</taxon>
        <taxon>Actinomycetes</taxon>
        <taxon>Micromonosporales</taxon>
        <taxon>Micromonosporaceae</taxon>
    </lineage>
</organism>
<sequence>MQRTVVDGELPALTVIHTADNAWIVLDGVSDPNPHGACVVDAMVHLVRDDPSLAVVAQL</sequence>
<comment type="caution">
    <text evidence="1">The sequence shown here is derived from an EMBL/GenBank/DDBJ whole genome shotgun (WGS) entry which is preliminary data.</text>
</comment>
<keyword evidence="2" id="KW-1185">Reference proteome</keyword>
<reference evidence="1 2" key="1">
    <citation type="submission" date="2020-03" db="EMBL/GenBank/DDBJ databases">
        <title>Whole genome shotgun sequence of Phytohabitans houttuyneae NBRC 108639.</title>
        <authorList>
            <person name="Komaki H."/>
            <person name="Tamura T."/>
        </authorList>
    </citation>
    <scope>NUCLEOTIDE SEQUENCE [LARGE SCALE GENOMIC DNA]</scope>
    <source>
        <strain evidence="1 2">NBRC 108639</strain>
    </source>
</reference>
<accession>A0A6V8KMS2</accession>
<gene>
    <name evidence="1" type="ORF">Phou_078910</name>
</gene>
<dbReference type="Proteomes" id="UP000482800">
    <property type="component" value="Unassembled WGS sequence"/>
</dbReference>
<dbReference type="AlphaFoldDB" id="A0A6V8KMS2"/>
<protein>
    <submittedName>
        <fullName evidence="1">Uncharacterized protein</fullName>
    </submittedName>
</protein>
<evidence type="ECO:0000313" key="2">
    <source>
        <dbReference type="Proteomes" id="UP000482800"/>
    </source>
</evidence>
<reference evidence="1 2" key="2">
    <citation type="submission" date="2020-03" db="EMBL/GenBank/DDBJ databases">
        <authorList>
            <person name="Ichikawa N."/>
            <person name="Kimura A."/>
            <person name="Kitahashi Y."/>
            <person name="Uohara A."/>
        </authorList>
    </citation>
    <scope>NUCLEOTIDE SEQUENCE [LARGE SCALE GENOMIC DNA]</scope>
    <source>
        <strain evidence="1 2">NBRC 108639</strain>
    </source>
</reference>
<proteinExistence type="predicted"/>
<dbReference type="EMBL" id="BLPF01000003">
    <property type="protein sequence ID" value="GFJ83711.1"/>
    <property type="molecule type" value="Genomic_DNA"/>
</dbReference>